<keyword evidence="3" id="KW-1185">Reference proteome</keyword>
<dbReference type="PROSITE" id="PS00638">
    <property type="entry name" value="PII_GLNB_CTER"/>
    <property type="match status" value="1"/>
</dbReference>
<dbReference type="Pfam" id="PF00543">
    <property type="entry name" value="P-II"/>
    <property type="match status" value="1"/>
</dbReference>
<dbReference type="STRING" id="387631.Asulf_00933"/>
<dbReference type="InterPro" id="IPR015867">
    <property type="entry name" value="N-reg_PII/ATP_PRibTrfase_C"/>
</dbReference>
<comment type="similarity">
    <text evidence="1">Belongs to the P(II) protein family.</text>
</comment>
<dbReference type="GeneID" id="15392574"/>
<proteinExistence type="inferred from homology"/>
<dbReference type="GO" id="GO:0006808">
    <property type="term" value="P:regulation of nitrogen utilization"/>
    <property type="evidence" value="ECO:0007669"/>
    <property type="project" value="InterPro"/>
</dbReference>
<dbReference type="InterPro" id="IPR002187">
    <property type="entry name" value="N-reg_PII"/>
</dbReference>
<dbReference type="OrthoDB" id="49906at2157"/>
<accession>N0BD51</accession>
<reference evidence="2 3" key="1">
    <citation type="journal article" date="2013" name="Genome Announc.">
        <title>Complete Genome Sequence of the Thermophilic and Facultatively Chemolithoautotrophic Sulfate Reducer Archaeoglobus sulfaticallidus Strain PM70-1T.</title>
        <authorList>
            <person name="Stokke R."/>
            <person name="Hocking W.P."/>
            <person name="Steinsbu B.O."/>
            <person name="Steen I.H."/>
        </authorList>
    </citation>
    <scope>NUCLEOTIDE SEQUENCE [LARGE SCALE GENOMIC DNA]</scope>
    <source>
        <strain evidence="2">PM70-1</strain>
    </source>
</reference>
<dbReference type="SUPFAM" id="SSF54913">
    <property type="entry name" value="GlnB-like"/>
    <property type="match status" value="1"/>
</dbReference>
<dbReference type="PANTHER" id="PTHR30115">
    <property type="entry name" value="NITROGEN REGULATORY PROTEIN P-II"/>
    <property type="match status" value="1"/>
</dbReference>
<dbReference type="eggNOG" id="arCOG02305">
    <property type="taxonomic scope" value="Archaea"/>
</dbReference>
<evidence type="ECO:0000313" key="2">
    <source>
        <dbReference type="EMBL" id="AGK60938.1"/>
    </source>
</evidence>
<dbReference type="Gene3D" id="3.30.70.120">
    <property type="match status" value="1"/>
</dbReference>
<dbReference type="GO" id="GO:0030234">
    <property type="term" value="F:enzyme regulator activity"/>
    <property type="evidence" value="ECO:0007669"/>
    <property type="project" value="InterPro"/>
</dbReference>
<dbReference type="GO" id="GO:0005829">
    <property type="term" value="C:cytosol"/>
    <property type="evidence" value="ECO:0007669"/>
    <property type="project" value="TreeGrafter"/>
</dbReference>
<dbReference type="KEGG" id="ast:Asulf_00933"/>
<dbReference type="GO" id="GO:0005524">
    <property type="term" value="F:ATP binding"/>
    <property type="evidence" value="ECO:0007669"/>
    <property type="project" value="TreeGrafter"/>
</dbReference>
<dbReference type="HOGENOM" id="CLU_082268_0_1_2"/>
<dbReference type="Proteomes" id="UP000013307">
    <property type="component" value="Chromosome"/>
</dbReference>
<dbReference type="PROSITE" id="PS51343">
    <property type="entry name" value="PII_GLNB_DOM"/>
    <property type="match status" value="1"/>
</dbReference>
<dbReference type="AlphaFoldDB" id="N0BD51"/>
<gene>
    <name evidence="2" type="ORF">Asulf_00933</name>
</gene>
<evidence type="ECO:0000256" key="1">
    <source>
        <dbReference type="RuleBase" id="RU003936"/>
    </source>
</evidence>
<organism evidence="2 3">
    <name type="scientific">Archaeoglobus sulfaticallidus PM70-1</name>
    <dbReference type="NCBI Taxonomy" id="387631"/>
    <lineage>
        <taxon>Archaea</taxon>
        <taxon>Methanobacteriati</taxon>
        <taxon>Methanobacteriota</taxon>
        <taxon>Archaeoglobi</taxon>
        <taxon>Archaeoglobales</taxon>
        <taxon>Archaeoglobaceae</taxon>
        <taxon>Archaeoglobus</taxon>
    </lineage>
</organism>
<dbReference type="PRINTS" id="PR00340">
    <property type="entry name" value="PIIGLNB"/>
</dbReference>
<name>N0BD51_9EURY</name>
<dbReference type="EMBL" id="CP005290">
    <property type="protein sequence ID" value="AGK60938.1"/>
    <property type="molecule type" value="Genomic_DNA"/>
</dbReference>
<dbReference type="InterPro" id="IPR017918">
    <property type="entry name" value="N-reg_PII_CS"/>
</dbReference>
<dbReference type="RefSeq" id="WP_015590536.1">
    <property type="nucleotide sequence ID" value="NC_021169.1"/>
</dbReference>
<sequence length="109" mass="12078">MKMVEAIIRPEKLECVKKVLEDIGVAGMTVTEVRGRGEQKGIKLQFRGREMHVDLLPKVKMEIVVDDGMVDRVIDAIVESARTGNPGDGKIFVIPVESSTRVRTGEMDV</sequence>
<dbReference type="InterPro" id="IPR011322">
    <property type="entry name" value="N-reg_PII-like_a/b"/>
</dbReference>
<dbReference type="SMART" id="SM00938">
    <property type="entry name" value="P-II"/>
    <property type="match status" value="1"/>
</dbReference>
<dbReference type="PANTHER" id="PTHR30115:SF11">
    <property type="entry name" value="NITROGEN REGULATORY PROTEIN P-II HOMOLOG"/>
    <property type="match status" value="1"/>
</dbReference>
<evidence type="ECO:0000313" key="3">
    <source>
        <dbReference type="Proteomes" id="UP000013307"/>
    </source>
</evidence>
<protein>
    <submittedName>
        <fullName evidence="2">Nitrogen regulatory protein P-II family</fullName>
    </submittedName>
</protein>